<dbReference type="SUPFAM" id="SSF54913">
    <property type="entry name" value="GlnB-like"/>
    <property type="match status" value="1"/>
</dbReference>
<evidence type="ECO:0000313" key="2">
    <source>
        <dbReference type="EMBL" id="PZR10857.1"/>
    </source>
</evidence>
<comment type="similarity">
    <text evidence="1">Belongs to the CutA family.</text>
</comment>
<proteinExistence type="inferred from homology"/>
<dbReference type="GO" id="GO:0010038">
    <property type="term" value="P:response to metal ion"/>
    <property type="evidence" value="ECO:0007669"/>
    <property type="project" value="InterPro"/>
</dbReference>
<dbReference type="PANTHER" id="PTHR23419:SF8">
    <property type="entry name" value="FI09726P"/>
    <property type="match status" value="1"/>
</dbReference>
<dbReference type="AlphaFoldDB" id="A0A2W5TAC8"/>
<dbReference type="Gene3D" id="3.30.70.120">
    <property type="match status" value="1"/>
</dbReference>
<dbReference type="GO" id="GO:0005507">
    <property type="term" value="F:copper ion binding"/>
    <property type="evidence" value="ECO:0007669"/>
    <property type="project" value="TreeGrafter"/>
</dbReference>
<dbReference type="Pfam" id="PF03091">
    <property type="entry name" value="CutA1"/>
    <property type="match status" value="1"/>
</dbReference>
<protein>
    <submittedName>
        <fullName evidence="2">Divalent-cation tolerance protein CutA</fullName>
    </submittedName>
</protein>
<dbReference type="InterPro" id="IPR011322">
    <property type="entry name" value="N-reg_PII-like_a/b"/>
</dbReference>
<comment type="caution">
    <text evidence="2">The sequence shown here is derived from an EMBL/GenBank/DDBJ whole genome shotgun (WGS) entry which is preliminary data.</text>
</comment>
<sequence>MTAPNEENAAAIARTLVEEKWIACANLVPQVRSIYRWEAQICDEREVLVVMKTAADFEALKARVVSMHPYTVPELLKLEVVEGHTPYLDWVMGASRGA</sequence>
<evidence type="ECO:0000313" key="3">
    <source>
        <dbReference type="Proteomes" id="UP000249061"/>
    </source>
</evidence>
<dbReference type="EMBL" id="QFQP01000016">
    <property type="protein sequence ID" value="PZR10857.1"/>
    <property type="molecule type" value="Genomic_DNA"/>
</dbReference>
<dbReference type="PANTHER" id="PTHR23419">
    <property type="entry name" value="DIVALENT CATION TOLERANCE CUTA-RELATED"/>
    <property type="match status" value="1"/>
</dbReference>
<dbReference type="Proteomes" id="UP000249061">
    <property type="component" value="Unassembled WGS sequence"/>
</dbReference>
<name>A0A2W5TAC8_9BACT</name>
<dbReference type="InterPro" id="IPR004323">
    <property type="entry name" value="Ion_tolerance_CutA"/>
</dbReference>
<gene>
    <name evidence="2" type="ORF">DI536_19290</name>
</gene>
<accession>A0A2W5TAC8</accession>
<reference evidence="2 3" key="1">
    <citation type="submission" date="2017-08" db="EMBL/GenBank/DDBJ databases">
        <title>Infants hospitalized years apart are colonized by the same room-sourced microbial strains.</title>
        <authorList>
            <person name="Brooks B."/>
            <person name="Olm M.R."/>
            <person name="Firek B.A."/>
            <person name="Baker R."/>
            <person name="Thomas B.C."/>
            <person name="Morowitz M.J."/>
            <person name="Banfield J.F."/>
        </authorList>
    </citation>
    <scope>NUCLEOTIDE SEQUENCE [LARGE SCALE GENOMIC DNA]</scope>
    <source>
        <strain evidence="2">S2_003_000_R2_14</strain>
    </source>
</reference>
<dbReference type="InterPro" id="IPR015867">
    <property type="entry name" value="N-reg_PII/ATP_PRibTrfase_C"/>
</dbReference>
<evidence type="ECO:0000256" key="1">
    <source>
        <dbReference type="ARBA" id="ARBA00010169"/>
    </source>
</evidence>
<organism evidence="2 3">
    <name type="scientific">Archangium gephyra</name>
    <dbReference type="NCBI Taxonomy" id="48"/>
    <lineage>
        <taxon>Bacteria</taxon>
        <taxon>Pseudomonadati</taxon>
        <taxon>Myxococcota</taxon>
        <taxon>Myxococcia</taxon>
        <taxon>Myxococcales</taxon>
        <taxon>Cystobacterineae</taxon>
        <taxon>Archangiaceae</taxon>
        <taxon>Archangium</taxon>
    </lineage>
</organism>